<dbReference type="OrthoDB" id="514350at2759"/>
<comment type="caution">
    <text evidence="3">The sequence shown here is derived from an EMBL/GenBank/DDBJ whole genome shotgun (WGS) entry which is preliminary data.</text>
</comment>
<feature type="transmembrane region" description="Helical" evidence="2">
    <location>
        <begin position="249"/>
        <end position="267"/>
    </location>
</feature>
<proteinExistence type="predicted"/>
<keyword evidence="2" id="KW-1133">Transmembrane helix</keyword>
<gene>
    <name evidence="3" type="ORF">D9Q98_000135</name>
</gene>
<organism evidence="3 4">
    <name type="scientific">Chlorella vulgaris</name>
    <name type="common">Green alga</name>
    <dbReference type="NCBI Taxonomy" id="3077"/>
    <lineage>
        <taxon>Eukaryota</taxon>
        <taxon>Viridiplantae</taxon>
        <taxon>Chlorophyta</taxon>
        <taxon>core chlorophytes</taxon>
        <taxon>Trebouxiophyceae</taxon>
        <taxon>Chlorellales</taxon>
        <taxon>Chlorellaceae</taxon>
        <taxon>Chlorella clade</taxon>
        <taxon>Chlorella</taxon>
    </lineage>
</organism>
<evidence type="ECO:0000256" key="2">
    <source>
        <dbReference type="SAM" id="Phobius"/>
    </source>
</evidence>
<feature type="transmembrane region" description="Helical" evidence="2">
    <location>
        <begin position="56"/>
        <end position="77"/>
    </location>
</feature>
<feature type="region of interest" description="Disordered" evidence="1">
    <location>
        <begin position="1"/>
        <end position="51"/>
    </location>
</feature>
<dbReference type="Proteomes" id="UP001055712">
    <property type="component" value="Unassembled WGS sequence"/>
</dbReference>
<reference evidence="3" key="2">
    <citation type="submission" date="2020-11" db="EMBL/GenBank/DDBJ databases">
        <authorList>
            <person name="Cecchin M."/>
            <person name="Marcolungo L."/>
            <person name="Rossato M."/>
            <person name="Girolomoni L."/>
            <person name="Cosentino E."/>
            <person name="Cuine S."/>
            <person name="Li-Beisson Y."/>
            <person name="Delledonne M."/>
            <person name="Ballottari M."/>
        </authorList>
    </citation>
    <scope>NUCLEOTIDE SEQUENCE</scope>
    <source>
        <strain evidence="3">211/11P</strain>
        <tissue evidence="3">Whole cell</tissue>
    </source>
</reference>
<feature type="transmembrane region" description="Helical" evidence="2">
    <location>
        <begin position="130"/>
        <end position="151"/>
    </location>
</feature>
<name>A0A9D4TYP8_CHLVU</name>
<feature type="transmembrane region" description="Helical" evidence="2">
    <location>
        <begin position="157"/>
        <end position="179"/>
    </location>
</feature>
<evidence type="ECO:0000313" key="3">
    <source>
        <dbReference type="EMBL" id="KAI3437686.1"/>
    </source>
</evidence>
<dbReference type="EMBL" id="SIDB01000001">
    <property type="protein sequence ID" value="KAI3437686.1"/>
    <property type="molecule type" value="Genomic_DNA"/>
</dbReference>
<sequence length="351" mass="36928">MVETRSGLSIEPLEASHVHEDTAATAAPATPPRLRRQRASSQPSDRPDGLNDSQAYTLLALSLGLLALPLMLVPSLAARAAFGTAADPVDSQHVHTLGLLACGLMAAAACAFALEECARKHMLRTFTGDTLKLALAAFAAGNLLLVLYYPATLSPSALILSVLSQAGTLALPASQLFVLREDRGRVLRDFRRLPYDLPRGFWLRKSSLPAMLYLSLCVAFPIAGLTYLASPSTSLYHALGYVYGKSTFMVWRAVGLGLLTIMPAMAYTLKDKAENDLLARSVPRTLNLGLLAASIGHLLVLGPILNQGHGGSLLPPIVATWAVGLLAAMAGLSAPDAAALAEQLTGTAATD</sequence>
<keyword evidence="2" id="KW-0812">Transmembrane</keyword>
<protein>
    <submittedName>
        <fullName evidence="3">Uncharacterized protein</fullName>
    </submittedName>
</protein>
<feature type="transmembrane region" description="Helical" evidence="2">
    <location>
        <begin position="288"/>
        <end position="305"/>
    </location>
</feature>
<accession>A0A9D4TYP8</accession>
<keyword evidence="4" id="KW-1185">Reference proteome</keyword>
<feature type="transmembrane region" description="Helical" evidence="2">
    <location>
        <begin position="97"/>
        <end position="118"/>
    </location>
</feature>
<reference evidence="3" key="1">
    <citation type="journal article" date="2019" name="Plant J.">
        <title>Chlorella vulgaris genome assembly and annotation reveals the molecular basis for metabolic acclimation to high light conditions.</title>
        <authorList>
            <person name="Cecchin M."/>
            <person name="Marcolungo L."/>
            <person name="Rossato M."/>
            <person name="Girolomoni L."/>
            <person name="Cosentino E."/>
            <person name="Cuine S."/>
            <person name="Li-Beisson Y."/>
            <person name="Delledonne M."/>
            <person name="Ballottari M."/>
        </authorList>
    </citation>
    <scope>NUCLEOTIDE SEQUENCE</scope>
    <source>
        <strain evidence="3">211/11P</strain>
    </source>
</reference>
<feature type="transmembrane region" description="Helical" evidence="2">
    <location>
        <begin position="317"/>
        <end position="334"/>
    </location>
</feature>
<feature type="transmembrane region" description="Helical" evidence="2">
    <location>
        <begin position="210"/>
        <end position="229"/>
    </location>
</feature>
<keyword evidence="2" id="KW-0472">Membrane</keyword>
<dbReference type="AlphaFoldDB" id="A0A9D4TYP8"/>
<evidence type="ECO:0000256" key="1">
    <source>
        <dbReference type="SAM" id="MobiDB-lite"/>
    </source>
</evidence>
<evidence type="ECO:0000313" key="4">
    <source>
        <dbReference type="Proteomes" id="UP001055712"/>
    </source>
</evidence>